<name>Q5P092_AROAE</name>
<feature type="compositionally biased region" description="Basic and acidic residues" evidence="1">
    <location>
        <begin position="10"/>
        <end position="29"/>
    </location>
</feature>
<reference evidence="2 3" key="1">
    <citation type="journal article" date="2005" name="Arch. Microbiol.">
        <title>The genome sequence of an anaerobic aromatic-degrading denitrifying bacterium, strain EbN1.</title>
        <authorList>
            <person name="Rabus R."/>
            <person name="Kube M."/>
            <person name="Heider J."/>
            <person name="Beck A."/>
            <person name="Heitmann K."/>
            <person name="Widdel F."/>
            <person name="Reinhardt R."/>
        </authorList>
    </citation>
    <scope>NUCLEOTIDE SEQUENCE [LARGE SCALE GENOMIC DNA]</scope>
    <source>
        <strain evidence="2 3">EbN1</strain>
    </source>
</reference>
<feature type="region of interest" description="Disordered" evidence="1">
    <location>
        <begin position="1"/>
        <end position="126"/>
    </location>
</feature>
<dbReference type="KEGG" id="eba:ebA5531"/>
<gene>
    <name evidence="2" type="ORF">ebA5531</name>
</gene>
<evidence type="ECO:0000256" key="1">
    <source>
        <dbReference type="SAM" id="MobiDB-lite"/>
    </source>
</evidence>
<feature type="compositionally biased region" description="Low complexity" evidence="1">
    <location>
        <begin position="49"/>
        <end position="114"/>
    </location>
</feature>
<sequence>MFLLLALPENHPEQASERDDSAQDERVDVHSALPKTMARQRGSLMNPQCSRCSSSRNLRRSTCSSRARSTAAASAATSLASVSKSRPSPSLASAPSSARSISAARSGSSAVRRGQPGAGTRTSPCT</sequence>
<dbReference type="EMBL" id="CR555306">
    <property type="protein sequence ID" value="CAI09272.1"/>
    <property type="molecule type" value="Genomic_DNA"/>
</dbReference>
<organism evidence="2 3">
    <name type="scientific">Aromatoleum aromaticum (strain DSM 19018 / LMG 30748 / EbN1)</name>
    <name type="common">Azoarcus sp. (strain EbN1)</name>
    <dbReference type="NCBI Taxonomy" id="76114"/>
    <lineage>
        <taxon>Bacteria</taxon>
        <taxon>Pseudomonadati</taxon>
        <taxon>Pseudomonadota</taxon>
        <taxon>Betaproteobacteria</taxon>
        <taxon>Rhodocyclales</taxon>
        <taxon>Rhodocyclaceae</taxon>
        <taxon>Aromatoleum</taxon>
    </lineage>
</organism>
<dbReference type="AlphaFoldDB" id="Q5P092"/>
<accession>Q5P092</accession>
<evidence type="ECO:0000313" key="3">
    <source>
        <dbReference type="Proteomes" id="UP000006552"/>
    </source>
</evidence>
<protein>
    <submittedName>
        <fullName evidence="2">Uncharacterized protein</fullName>
    </submittedName>
</protein>
<dbReference type="HOGENOM" id="CLU_1976977_0_0_4"/>
<keyword evidence="3" id="KW-1185">Reference proteome</keyword>
<proteinExistence type="predicted"/>
<evidence type="ECO:0000313" key="2">
    <source>
        <dbReference type="EMBL" id="CAI09272.1"/>
    </source>
</evidence>
<dbReference type="Proteomes" id="UP000006552">
    <property type="component" value="Chromosome"/>
</dbReference>